<evidence type="ECO:0000313" key="2">
    <source>
        <dbReference type="Proteomes" id="UP000324222"/>
    </source>
</evidence>
<dbReference type="EMBL" id="VSRR010021073">
    <property type="protein sequence ID" value="MPC63638.1"/>
    <property type="molecule type" value="Genomic_DNA"/>
</dbReference>
<organism evidence="1 2">
    <name type="scientific">Portunus trituberculatus</name>
    <name type="common">Swimming crab</name>
    <name type="synonym">Neptunus trituberculatus</name>
    <dbReference type="NCBI Taxonomy" id="210409"/>
    <lineage>
        <taxon>Eukaryota</taxon>
        <taxon>Metazoa</taxon>
        <taxon>Ecdysozoa</taxon>
        <taxon>Arthropoda</taxon>
        <taxon>Crustacea</taxon>
        <taxon>Multicrustacea</taxon>
        <taxon>Malacostraca</taxon>
        <taxon>Eumalacostraca</taxon>
        <taxon>Eucarida</taxon>
        <taxon>Decapoda</taxon>
        <taxon>Pleocyemata</taxon>
        <taxon>Brachyura</taxon>
        <taxon>Eubrachyura</taxon>
        <taxon>Portunoidea</taxon>
        <taxon>Portunidae</taxon>
        <taxon>Portuninae</taxon>
        <taxon>Portunus</taxon>
    </lineage>
</organism>
<dbReference type="Proteomes" id="UP000324222">
    <property type="component" value="Unassembled WGS sequence"/>
</dbReference>
<evidence type="ECO:0000313" key="1">
    <source>
        <dbReference type="EMBL" id="MPC63638.1"/>
    </source>
</evidence>
<protein>
    <submittedName>
        <fullName evidence="1">Uncharacterized protein</fullName>
    </submittedName>
</protein>
<keyword evidence="2" id="KW-1185">Reference proteome</keyword>
<sequence>MEVRHRYSSCYLQAASPSGPPPITLPTAACGVKYFFSYISKRYYYASMPSHPIPVLSDDHSPDGWRFFSNTPVRQYFA</sequence>
<accession>A0A5B7H3G3</accession>
<gene>
    <name evidence="1" type="ORF">E2C01_057739</name>
</gene>
<name>A0A5B7H3G3_PORTR</name>
<dbReference type="AlphaFoldDB" id="A0A5B7H3G3"/>
<proteinExistence type="predicted"/>
<reference evidence="1 2" key="1">
    <citation type="submission" date="2019-05" db="EMBL/GenBank/DDBJ databases">
        <title>Another draft genome of Portunus trituberculatus and its Hox gene families provides insights of decapod evolution.</title>
        <authorList>
            <person name="Jeong J.-H."/>
            <person name="Song I."/>
            <person name="Kim S."/>
            <person name="Choi T."/>
            <person name="Kim D."/>
            <person name="Ryu S."/>
            <person name="Kim W."/>
        </authorList>
    </citation>
    <scope>NUCLEOTIDE SEQUENCE [LARGE SCALE GENOMIC DNA]</scope>
    <source>
        <tissue evidence="1">Muscle</tissue>
    </source>
</reference>
<comment type="caution">
    <text evidence="1">The sequence shown here is derived from an EMBL/GenBank/DDBJ whole genome shotgun (WGS) entry which is preliminary data.</text>
</comment>